<dbReference type="EMBL" id="MEIU01000002">
    <property type="protein sequence ID" value="PIT62749.1"/>
    <property type="molecule type" value="Genomic_DNA"/>
</dbReference>
<evidence type="ECO:0000256" key="5">
    <source>
        <dbReference type="ARBA" id="ARBA00022547"/>
    </source>
</evidence>
<dbReference type="InterPro" id="IPR000568">
    <property type="entry name" value="ATP_synth_F0_asu"/>
</dbReference>
<keyword evidence="10 12" id="KW-0472">Membrane</keyword>
<evidence type="ECO:0000256" key="11">
    <source>
        <dbReference type="ARBA" id="ARBA00023310"/>
    </source>
</evidence>
<evidence type="ECO:0000256" key="12">
    <source>
        <dbReference type="HAMAP-Rule" id="MF_01393"/>
    </source>
</evidence>
<dbReference type="GO" id="GO:0042777">
    <property type="term" value="P:proton motive force-driven plasma membrane ATP synthesis"/>
    <property type="evidence" value="ECO:0007669"/>
    <property type="project" value="TreeGrafter"/>
</dbReference>
<dbReference type="CDD" id="cd00310">
    <property type="entry name" value="ATP-synt_Fo_a_6"/>
    <property type="match status" value="1"/>
</dbReference>
<dbReference type="PANTHER" id="PTHR42823">
    <property type="entry name" value="ATP SYNTHASE SUBUNIT A, CHLOROPLASTIC"/>
    <property type="match status" value="1"/>
</dbReference>
<keyword evidence="11 12" id="KW-0066">ATP synthesis</keyword>
<dbReference type="GO" id="GO:0046933">
    <property type="term" value="F:proton-transporting ATP synthase activity, rotational mechanism"/>
    <property type="evidence" value="ECO:0007669"/>
    <property type="project" value="UniProtKB-UniRule"/>
</dbReference>
<evidence type="ECO:0000256" key="10">
    <source>
        <dbReference type="ARBA" id="ARBA00023136"/>
    </source>
</evidence>
<keyword evidence="4 12" id="KW-1003">Cell membrane</keyword>
<dbReference type="PROSITE" id="PS00449">
    <property type="entry name" value="ATPASE_A"/>
    <property type="match status" value="1"/>
</dbReference>
<feature type="transmembrane region" description="Helical" evidence="12">
    <location>
        <begin position="146"/>
        <end position="165"/>
    </location>
</feature>
<evidence type="ECO:0000256" key="8">
    <source>
        <dbReference type="ARBA" id="ARBA00022989"/>
    </source>
</evidence>
<protein>
    <recommendedName>
        <fullName evidence="12 13">ATP synthase subunit a</fullName>
    </recommendedName>
    <alternativeName>
        <fullName evidence="12">ATP synthase F0 sector subunit a</fullName>
    </alternativeName>
    <alternativeName>
        <fullName evidence="12">F-ATPase subunit 6</fullName>
    </alternativeName>
</protein>
<comment type="similarity">
    <text evidence="2 12 13">Belongs to the ATPase A chain family.</text>
</comment>
<dbReference type="NCBIfam" id="NF004477">
    <property type="entry name" value="PRK05815.1-1"/>
    <property type="match status" value="1"/>
</dbReference>
<keyword evidence="3 12" id="KW-0813">Transport</keyword>
<dbReference type="GO" id="GO:0005886">
    <property type="term" value="C:plasma membrane"/>
    <property type="evidence" value="ECO:0007669"/>
    <property type="project" value="UniProtKB-SubCell"/>
</dbReference>
<evidence type="ECO:0000256" key="6">
    <source>
        <dbReference type="ARBA" id="ARBA00022692"/>
    </source>
</evidence>
<gene>
    <name evidence="12" type="primary">atpB</name>
    <name evidence="14" type="ORF">BHC57_00435</name>
</gene>
<dbReference type="Pfam" id="PF00119">
    <property type="entry name" value="ATP-synt_A"/>
    <property type="match status" value="1"/>
</dbReference>
<comment type="function">
    <text evidence="12 13">Key component of the proton channel; it plays a direct role in the translocation of protons across the membrane.</text>
</comment>
<dbReference type="SUPFAM" id="SSF81336">
    <property type="entry name" value="F1F0 ATP synthase subunit A"/>
    <property type="match status" value="1"/>
</dbReference>
<dbReference type="AlphaFoldDB" id="A0A855FZV8"/>
<evidence type="ECO:0000256" key="1">
    <source>
        <dbReference type="ARBA" id="ARBA00004141"/>
    </source>
</evidence>
<comment type="subcellular location">
    <subcellularLocation>
        <location evidence="12 13">Cell membrane</location>
        <topology evidence="12 13">Multi-pass membrane protein</topology>
    </subcellularLocation>
    <subcellularLocation>
        <location evidence="1">Membrane</location>
        <topology evidence="1">Multi-pass membrane protein</topology>
    </subcellularLocation>
</comment>
<name>A0A855FZV8_9NEIS</name>
<evidence type="ECO:0000313" key="14">
    <source>
        <dbReference type="EMBL" id="PIT62749.1"/>
    </source>
</evidence>
<dbReference type="Gene3D" id="1.20.120.220">
    <property type="entry name" value="ATP synthase, F0 complex, subunit A"/>
    <property type="match status" value="1"/>
</dbReference>
<comment type="caution">
    <text evidence="14">The sequence shown here is derived from an EMBL/GenBank/DDBJ whole genome shotgun (WGS) entry which is preliminary data.</text>
</comment>
<proteinExistence type="inferred from homology"/>
<keyword evidence="6 12" id="KW-0812">Transmembrane</keyword>
<feature type="transmembrane region" description="Helical" evidence="12">
    <location>
        <begin position="97"/>
        <end position="115"/>
    </location>
</feature>
<dbReference type="RefSeq" id="WP_100123062.1">
    <property type="nucleotide sequence ID" value="NZ_MEIU01000002.1"/>
</dbReference>
<dbReference type="InterPro" id="IPR023011">
    <property type="entry name" value="ATP_synth_F0_asu_AS"/>
</dbReference>
<accession>A0A855FZV8</accession>
<feature type="transmembrane region" description="Helical" evidence="12">
    <location>
        <begin position="41"/>
        <end position="59"/>
    </location>
</feature>
<dbReference type="InterPro" id="IPR045082">
    <property type="entry name" value="ATP_syn_F0_a_bact/chloroplast"/>
</dbReference>
<reference evidence="14 15" key="1">
    <citation type="journal article" date="2017" name="MBio">
        <title>Type VI secretion-mediated competition in the bee gut microbiome.</title>
        <authorList>
            <person name="Steele M.I."/>
            <person name="Kwong W.K."/>
            <person name="Powell J.E."/>
            <person name="Whiteley M."/>
            <person name="Moran N.A."/>
        </authorList>
    </citation>
    <scope>NUCLEOTIDE SEQUENCE [LARGE SCALE GENOMIC DNA]</scope>
    <source>
        <strain evidence="14 15">HK3</strain>
    </source>
</reference>
<evidence type="ECO:0000256" key="13">
    <source>
        <dbReference type="RuleBase" id="RU000483"/>
    </source>
</evidence>
<feature type="transmembrane region" description="Helical" evidence="12">
    <location>
        <begin position="257"/>
        <end position="279"/>
    </location>
</feature>
<evidence type="ECO:0000313" key="15">
    <source>
        <dbReference type="Proteomes" id="UP000230463"/>
    </source>
</evidence>
<feature type="transmembrane region" description="Helical" evidence="12">
    <location>
        <begin position="220"/>
        <end position="245"/>
    </location>
</feature>
<sequence>MSGTEMTPGEYISHHLINLTQKSPDVQSKLVDFSFVNIDTLFFSILTGVIAFSILLIAARKMQSGVPGRFQAAIELLIEFVDDSCKELIHNEKSRKMIAPLGLTIFVWIIFMNTMDLLPVDLLPKIWQNLSGDHHAYLRVVPTADLNTPMAMAISVLFLCIVYNIKIKGFGGWMHELFSVPFGNKIWLFIPNLVMNIIEFLSKTLSHGMRLFGNMYAGEIVFIVIALLGGTWGVAGAAGISDIVLITLQLIAGLAWAIFHILVIALQAYLFMVLTFVYLGQAHDSH</sequence>
<dbReference type="PANTHER" id="PTHR42823:SF3">
    <property type="entry name" value="ATP SYNTHASE SUBUNIT A, CHLOROPLASTIC"/>
    <property type="match status" value="1"/>
</dbReference>
<evidence type="ECO:0000256" key="7">
    <source>
        <dbReference type="ARBA" id="ARBA00022781"/>
    </source>
</evidence>
<keyword evidence="9 12" id="KW-0406">Ion transport</keyword>
<dbReference type="FunFam" id="1.20.120.220:FF:000002">
    <property type="entry name" value="ATP synthase subunit a"/>
    <property type="match status" value="1"/>
</dbReference>
<keyword evidence="5 12" id="KW-0138">CF(0)</keyword>
<dbReference type="NCBIfam" id="TIGR01131">
    <property type="entry name" value="ATP_synt_6_or_A"/>
    <property type="match status" value="1"/>
</dbReference>
<dbReference type="HAMAP" id="MF_01393">
    <property type="entry name" value="ATP_synth_a_bact"/>
    <property type="match status" value="1"/>
</dbReference>
<feature type="transmembrane region" description="Helical" evidence="12">
    <location>
        <begin position="186"/>
        <end position="205"/>
    </location>
</feature>
<evidence type="ECO:0000256" key="9">
    <source>
        <dbReference type="ARBA" id="ARBA00023065"/>
    </source>
</evidence>
<organism evidence="14 15">
    <name type="scientific">Snodgrassella alvi</name>
    <dbReference type="NCBI Taxonomy" id="1196083"/>
    <lineage>
        <taxon>Bacteria</taxon>
        <taxon>Pseudomonadati</taxon>
        <taxon>Pseudomonadota</taxon>
        <taxon>Betaproteobacteria</taxon>
        <taxon>Neisseriales</taxon>
        <taxon>Neisseriaceae</taxon>
        <taxon>Snodgrassella</taxon>
    </lineage>
</organism>
<evidence type="ECO:0000256" key="2">
    <source>
        <dbReference type="ARBA" id="ARBA00006810"/>
    </source>
</evidence>
<dbReference type="InterPro" id="IPR035908">
    <property type="entry name" value="F0_ATP_A_sf"/>
</dbReference>
<evidence type="ECO:0000256" key="4">
    <source>
        <dbReference type="ARBA" id="ARBA00022475"/>
    </source>
</evidence>
<keyword evidence="7 12" id="KW-0375">Hydrogen ion transport</keyword>
<evidence type="ECO:0000256" key="3">
    <source>
        <dbReference type="ARBA" id="ARBA00022448"/>
    </source>
</evidence>
<keyword evidence="8 12" id="KW-1133">Transmembrane helix</keyword>
<dbReference type="Proteomes" id="UP000230463">
    <property type="component" value="Unassembled WGS sequence"/>
</dbReference>
<dbReference type="GO" id="GO:0045259">
    <property type="term" value="C:proton-transporting ATP synthase complex"/>
    <property type="evidence" value="ECO:0007669"/>
    <property type="project" value="UniProtKB-KW"/>
</dbReference>